<dbReference type="Pfam" id="PF08695">
    <property type="entry name" value="Coa1"/>
    <property type="match status" value="1"/>
</dbReference>
<dbReference type="InterPro" id="IPR042432">
    <property type="entry name" value="Coa1_fungi"/>
</dbReference>
<dbReference type="PANTHER" id="PTHR28523">
    <property type="entry name" value="CYTOCHROME C OXIDASE ASSEMBLY FACTOR 1"/>
    <property type="match status" value="1"/>
</dbReference>
<keyword evidence="2" id="KW-1185">Reference proteome</keyword>
<sequence length="126" mass="13769">WPIAGALTILGAGCWAGLFGYVVNETKATSSVVKQILREASTEENTRDILGDDVQAEQMWWLNGHPLIHGEGRVNISIRIRGSLGVGMLYFTATRAERGAPYEIAQFKVISDDGDVVDIHSNLIDI</sequence>
<proteinExistence type="predicted"/>
<organism evidence="1 2">
    <name type="scientific">Mycena alexandri</name>
    <dbReference type="NCBI Taxonomy" id="1745969"/>
    <lineage>
        <taxon>Eukaryota</taxon>
        <taxon>Fungi</taxon>
        <taxon>Dikarya</taxon>
        <taxon>Basidiomycota</taxon>
        <taxon>Agaricomycotina</taxon>
        <taxon>Agaricomycetes</taxon>
        <taxon>Agaricomycetidae</taxon>
        <taxon>Agaricales</taxon>
        <taxon>Marasmiineae</taxon>
        <taxon>Mycenaceae</taxon>
        <taxon>Mycena</taxon>
    </lineage>
</organism>
<dbReference type="GO" id="GO:0033617">
    <property type="term" value="P:mitochondrial respiratory chain complex IV assembly"/>
    <property type="evidence" value="ECO:0007669"/>
    <property type="project" value="InterPro"/>
</dbReference>
<gene>
    <name evidence="1" type="ORF">C8F04DRAFT_965538</name>
</gene>
<protein>
    <submittedName>
        <fullName evidence="1">Cytochrome oxidase assembly protein 1</fullName>
    </submittedName>
</protein>
<dbReference type="Proteomes" id="UP001218188">
    <property type="component" value="Unassembled WGS sequence"/>
</dbReference>
<feature type="non-terminal residue" evidence="1">
    <location>
        <position position="1"/>
    </location>
</feature>
<dbReference type="InterPro" id="IPR014807">
    <property type="entry name" value="Coa1"/>
</dbReference>
<dbReference type="AlphaFoldDB" id="A0AAD6SFT8"/>
<evidence type="ECO:0000313" key="1">
    <source>
        <dbReference type="EMBL" id="KAJ7027154.1"/>
    </source>
</evidence>
<comment type="caution">
    <text evidence="1">The sequence shown here is derived from an EMBL/GenBank/DDBJ whole genome shotgun (WGS) entry which is preliminary data.</text>
</comment>
<dbReference type="PANTHER" id="PTHR28523:SF1">
    <property type="entry name" value="CYTOCHROME C OXIDASE ASSEMBLY FACTOR 1"/>
    <property type="match status" value="1"/>
</dbReference>
<evidence type="ECO:0000313" key="2">
    <source>
        <dbReference type="Proteomes" id="UP001218188"/>
    </source>
</evidence>
<name>A0AAD6SFT8_9AGAR</name>
<accession>A0AAD6SFT8</accession>
<dbReference type="EMBL" id="JARJCM010000128">
    <property type="protein sequence ID" value="KAJ7027154.1"/>
    <property type="molecule type" value="Genomic_DNA"/>
</dbReference>
<dbReference type="GO" id="GO:0005743">
    <property type="term" value="C:mitochondrial inner membrane"/>
    <property type="evidence" value="ECO:0007669"/>
    <property type="project" value="TreeGrafter"/>
</dbReference>
<reference evidence="1" key="1">
    <citation type="submission" date="2023-03" db="EMBL/GenBank/DDBJ databases">
        <title>Massive genome expansion in bonnet fungi (Mycena s.s.) driven by repeated elements and novel gene families across ecological guilds.</title>
        <authorList>
            <consortium name="Lawrence Berkeley National Laboratory"/>
            <person name="Harder C.B."/>
            <person name="Miyauchi S."/>
            <person name="Viragh M."/>
            <person name="Kuo A."/>
            <person name="Thoen E."/>
            <person name="Andreopoulos B."/>
            <person name="Lu D."/>
            <person name="Skrede I."/>
            <person name="Drula E."/>
            <person name="Henrissat B."/>
            <person name="Morin E."/>
            <person name="Kohler A."/>
            <person name="Barry K."/>
            <person name="LaButti K."/>
            <person name="Morin E."/>
            <person name="Salamov A."/>
            <person name="Lipzen A."/>
            <person name="Mereny Z."/>
            <person name="Hegedus B."/>
            <person name="Baldrian P."/>
            <person name="Stursova M."/>
            <person name="Weitz H."/>
            <person name="Taylor A."/>
            <person name="Grigoriev I.V."/>
            <person name="Nagy L.G."/>
            <person name="Martin F."/>
            <person name="Kauserud H."/>
        </authorList>
    </citation>
    <scope>NUCLEOTIDE SEQUENCE</scope>
    <source>
        <strain evidence="1">CBHHK200</strain>
    </source>
</reference>